<feature type="region of interest" description="Disordered" evidence="1">
    <location>
        <begin position="114"/>
        <end position="175"/>
    </location>
</feature>
<dbReference type="EMBL" id="JAIZAY010000018">
    <property type="protein sequence ID" value="KAJ8024757.1"/>
    <property type="molecule type" value="Genomic_DNA"/>
</dbReference>
<dbReference type="InterPro" id="IPR027867">
    <property type="entry name" value="SPATA48"/>
</dbReference>
<dbReference type="PANTHER" id="PTHR34759">
    <property type="entry name" value="SPERMATOGENESIS-ASSOCIATED PROTEIN 48"/>
    <property type="match status" value="1"/>
</dbReference>
<dbReference type="Proteomes" id="UP001152320">
    <property type="component" value="Chromosome 18"/>
</dbReference>
<reference evidence="2" key="1">
    <citation type="submission" date="2021-10" db="EMBL/GenBank/DDBJ databases">
        <title>Tropical sea cucumber genome reveals ecological adaptation and Cuvierian tubules defense mechanism.</title>
        <authorList>
            <person name="Chen T."/>
        </authorList>
    </citation>
    <scope>NUCLEOTIDE SEQUENCE</scope>
    <source>
        <strain evidence="2">Nanhai2018</strain>
        <tissue evidence="2">Muscle</tissue>
    </source>
</reference>
<feature type="region of interest" description="Disordered" evidence="1">
    <location>
        <begin position="1"/>
        <end position="28"/>
    </location>
</feature>
<evidence type="ECO:0000313" key="3">
    <source>
        <dbReference type="Proteomes" id="UP001152320"/>
    </source>
</evidence>
<proteinExistence type="predicted"/>
<dbReference type="OrthoDB" id="5983862at2759"/>
<accession>A0A9Q0YLQ6</accession>
<evidence type="ECO:0000256" key="1">
    <source>
        <dbReference type="SAM" id="MobiDB-lite"/>
    </source>
</evidence>
<sequence length="192" mass="21104">MTETSQIRPRPGGDLRLHFLPDTNAGPNKVQELQENYRHRQMKLPRSRGKFDVDSFQDLDNIGFVKYNGDTLAPSRDNVPIIDPTSGFISAGGDVDRNTGVTAIPTLQQAGYTPNIVTPYNPKPTTTKEYRDLARSSASSQPDHRPLSKSLPSSFVDPQLEKTKMSNDPGTWNDRKISDALLRAKLGGAGPA</sequence>
<dbReference type="PANTHER" id="PTHR34759:SF1">
    <property type="entry name" value="SPERMATOGENESIS-ASSOCIATED PROTEIN 48"/>
    <property type="match status" value="1"/>
</dbReference>
<keyword evidence="3" id="KW-1185">Reference proteome</keyword>
<protein>
    <submittedName>
        <fullName evidence="2">Uncharacterized protein</fullName>
    </submittedName>
</protein>
<comment type="caution">
    <text evidence="2">The sequence shown here is derived from an EMBL/GenBank/DDBJ whole genome shotgun (WGS) entry which is preliminary data.</text>
</comment>
<gene>
    <name evidence="2" type="ORF">HOLleu_34759</name>
</gene>
<name>A0A9Q0YLQ6_HOLLE</name>
<feature type="compositionally biased region" description="Polar residues" evidence="1">
    <location>
        <begin position="114"/>
        <end position="125"/>
    </location>
</feature>
<dbReference type="AlphaFoldDB" id="A0A9Q0YLQ6"/>
<evidence type="ECO:0000313" key="2">
    <source>
        <dbReference type="EMBL" id="KAJ8024757.1"/>
    </source>
</evidence>
<organism evidence="2 3">
    <name type="scientific">Holothuria leucospilota</name>
    <name type="common">Black long sea cucumber</name>
    <name type="synonym">Mertensiothuria leucospilota</name>
    <dbReference type="NCBI Taxonomy" id="206669"/>
    <lineage>
        <taxon>Eukaryota</taxon>
        <taxon>Metazoa</taxon>
        <taxon>Echinodermata</taxon>
        <taxon>Eleutherozoa</taxon>
        <taxon>Echinozoa</taxon>
        <taxon>Holothuroidea</taxon>
        <taxon>Aspidochirotacea</taxon>
        <taxon>Aspidochirotida</taxon>
        <taxon>Holothuriidae</taxon>
        <taxon>Holothuria</taxon>
    </lineage>
</organism>